<dbReference type="Proteomes" id="UP000298138">
    <property type="component" value="Unassembled WGS sequence"/>
</dbReference>
<dbReference type="EMBL" id="ML220112">
    <property type="protein sequence ID" value="TGZ84525.1"/>
    <property type="molecule type" value="Genomic_DNA"/>
</dbReference>
<keyword evidence="3" id="KW-1185">Reference proteome</keyword>
<dbReference type="PANTHER" id="PTHR37992">
    <property type="entry name" value="EXPRESSED PROTEIN"/>
    <property type="match status" value="1"/>
</dbReference>
<dbReference type="AlphaFoldDB" id="A0A4V3SJM3"/>
<accession>A0A4V3SJM3</accession>
<feature type="transmembrane region" description="Helical" evidence="1">
    <location>
        <begin position="96"/>
        <end position="116"/>
    </location>
</feature>
<gene>
    <name evidence="2" type="ORF">EX30DRAFT_337045</name>
</gene>
<evidence type="ECO:0000313" key="2">
    <source>
        <dbReference type="EMBL" id="TGZ84525.1"/>
    </source>
</evidence>
<feature type="transmembrane region" description="Helical" evidence="1">
    <location>
        <begin position="122"/>
        <end position="139"/>
    </location>
</feature>
<sequence>MAFPNPFARDTEGQQRNISAYKVLTILSWLLQFVYTIYVSISYNHRGWFGHNHGHPAATPFTLNGIFVEIFWIVLYIMQIVYIWHLFSNREHFVNPAASVGSHFILYNFLQFLWVFCWTHGGLYLFALIILIINFFNLLSLYLRHATSPRLIHLATTVMPLTFNFFMIYWNGAVVVHAYGHLVARILANIAIWGVLVYALFFLVAFKDYYVGFTTSYLAFALAVGQLGTKAIALQWPFAFTIAGLTFIASALAAFPGIFGENTGLEGSGRRGERAPLLQEDA</sequence>
<feature type="transmembrane region" description="Helical" evidence="1">
    <location>
        <begin position="234"/>
        <end position="255"/>
    </location>
</feature>
<dbReference type="InterPro" id="IPR013920">
    <property type="entry name" value="DUF1774_fun"/>
</dbReference>
<keyword evidence="1" id="KW-1133">Transmembrane helix</keyword>
<dbReference type="OrthoDB" id="3342455at2759"/>
<name>A0A4V3SJM3_9PEZI</name>
<dbReference type="PANTHER" id="PTHR37992:SF1">
    <property type="entry name" value="DUF1774-DOMAIN-CONTAINING PROTEIN"/>
    <property type="match status" value="1"/>
</dbReference>
<evidence type="ECO:0000256" key="1">
    <source>
        <dbReference type="SAM" id="Phobius"/>
    </source>
</evidence>
<protein>
    <submittedName>
        <fullName evidence="2">DUF1774-domain-containing protein</fullName>
    </submittedName>
</protein>
<dbReference type="InParanoid" id="A0A4V3SJM3"/>
<feature type="transmembrane region" description="Helical" evidence="1">
    <location>
        <begin position="210"/>
        <end position="228"/>
    </location>
</feature>
<dbReference type="Pfam" id="PF08611">
    <property type="entry name" value="DUF1774"/>
    <property type="match status" value="1"/>
</dbReference>
<keyword evidence="1" id="KW-0812">Transmembrane</keyword>
<feature type="transmembrane region" description="Helical" evidence="1">
    <location>
        <begin position="21"/>
        <end position="41"/>
    </location>
</feature>
<feature type="transmembrane region" description="Helical" evidence="1">
    <location>
        <begin position="151"/>
        <end position="170"/>
    </location>
</feature>
<feature type="transmembrane region" description="Helical" evidence="1">
    <location>
        <begin position="182"/>
        <end position="203"/>
    </location>
</feature>
<organism evidence="2 3">
    <name type="scientific">Ascodesmis nigricans</name>
    <dbReference type="NCBI Taxonomy" id="341454"/>
    <lineage>
        <taxon>Eukaryota</taxon>
        <taxon>Fungi</taxon>
        <taxon>Dikarya</taxon>
        <taxon>Ascomycota</taxon>
        <taxon>Pezizomycotina</taxon>
        <taxon>Pezizomycetes</taxon>
        <taxon>Pezizales</taxon>
        <taxon>Ascodesmidaceae</taxon>
        <taxon>Ascodesmis</taxon>
    </lineage>
</organism>
<evidence type="ECO:0000313" key="3">
    <source>
        <dbReference type="Proteomes" id="UP000298138"/>
    </source>
</evidence>
<feature type="transmembrane region" description="Helical" evidence="1">
    <location>
        <begin position="61"/>
        <end position="84"/>
    </location>
</feature>
<keyword evidence="1" id="KW-0472">Membrane</keyword>
<proteinExistence type="predicted"/>
<reference evidence="2 3" key="1">
    <citation type="submission" date="2019-04" db="EMBL/GenBank/DDBJ databases">
        <title>Comparative genomics and transcriptomics to analyze fruiting body development in filamentous ascomycetes.</title>
        <authorList>
            <consortium name="DOE Joint Genome Institute"/>
            <person name="Lutkenhaus R."/>
            <person name="Traeger S."/>
            <person name="Breuer J."/>
            <person name="Kuo A."/>
            <person name="Lipzen A."/>
            <person name="Pangilinan J."/>
            <person name="Dilworth D."/>
            <person name="Sandor L."/>
            <person name="Poggeler S."/>
            <person name="Barry K."/>
            <person name="Grigoriev I.V."/>
            <person name="Nowrousian M."/>
        </authorList>
    </citation>
    <scope>NUCLEOTIDE SEQUENCE [LARGE SCALE GENOMIC DNA]</scope>
    <source>
        <strain evidence="2 3">CBS 389.68</strain>
    </source>
</reference>